<name>A0A838A918_9PSEU</name>
<sequence length="501" mass="54043">MRDQQGVATTGSTPDTAHDLAPVDLAHGSRRGKGPGLDWERRYRARVIAGDVLLVLALGAVCALGAALGAWQVTRPEMAVVTVLAMLTALPARRAWAESVLDEGVEEYRAVLVGTCTAAVVIALIGMFLPDTDARPWVFVAVPAMGVLLLVSRYVLRQLLHRARRSGACLLPVLAAGDVASVRDLITRTREHPHVGWRVEAACVVAHGRENDVGEIDGVPVIGGYDTLTDHVRNGGYRVVAVAPATFWTSERLQHLAWNLEGTPAELAVAPTLMDVGGTRLNVTGILGLPMLRVTQPAFTGAGRLVKEIADRVGAAALLMLAAPLMLAIAVAIKLDDAGPVFYRQRRVKRDGAMFTIWKFRTMRTGADAERAALAARENDADGPLFKLRGDPRITRAGAVLRRFSLDELPQLVNVLGGSMSLVGPRPALPEETQAYGPVVGRRLLVKPGMTGLWQVSGRSDLSWQEAVRLDLRYVDDWSPALDLMILWKTARAVLFGKGAY</sequence>
<dbReference type="Proteomes" id="UP000582974">
    <property type="component" value="Unassembled WGS sequence"/>
</dbReference>
<dbReference type="GO" id="GO:0016780">
    <property type="term" value="F:phosphotransferase activity, for other substituted phosphate groups"/>
    <property type="evidence" value="ECO:0007669"/>
    <property type="project" value="TreeGrafter"/>
</dbReference>
<feature type="transmembrane region" description="Helical" evidence="8">
    <location>
        <begin position="108"/>
        <end position="130"/>
    </location>
</feature>
<dbReference type="PANTHER" id="PTHR30576:SF10">
    <property type="entry name" value="SLL5057 PROTEIN"/>
    <property type="match status" value="1"/>
</dbReference>
<evidence type="ECO:0000256" key="5">
    <source>
        <dbReference type="ARBA" id="ARBA00022989"/>
    </source>
</evidence>
<feature type="domain" description="Bacterial sugar transferase" evidence="9">
    <location>
        <begin position="307"/>
        <end position="495"/>
    </location>
</feature>
<comment type="subcellular location">
    <subcellularLocation>
        <location evidence="1">Membrane</location>
        <topology evidence="1">Multi-pass membrane protein</topology>
    </subcellularLocation>
</comment>
<dbReference type="GO" id="GO:0016020">
    <property type="term" value="C:membrane"/>
    <property type="evidence" value="ECO:0007669"/>
    <property type="project" value="UniProtKB-SubCell"/>
</dbReference>
<evidence type="ECO:0000256" key="4">
    <source>
        <dbReference type="ARBA" id="ARBA00022692"/>
    </source>
</evidence>
<evidence type="ECO:0000313" key="10">
    <source>
        <dbReference type="EMBL" id="MBA0126055.1"/>
    </source>
</evidence>
<keyword evidence="11" id="KW-1185">Reference proteome</keyword>
<comment type="caution">
    <text evidence="10">The sequence shown here is derived from an EMBL/GenBank/DDBJ whole genome shotgun (WGS) entry which is preliminary data.</text>
</comment>
<evidence type="ECO:0000313" key="11">
    <source>
        <dbReference type="Proteomes" id="UP000582974"/>
    </source>
</evidence>
<dbReference type="InterPro" id="IPR003362">
    <property type="entry name" value="Bact_transf"/>
</dbReference>
<evidence type="ECO:0000256" key="6">
    <source>
        <dbReference type="ARBA" id="ARBA00023136"/>
    </source>
</evidence>
<accession>A0A838A918</accession>
<organism evidence="10 11">
    <name type="scientific">Haloechinothrix aidingensis</name>
    <dbReference type="NCBI Taxonomy" id="2752311"/>
    <lineage>
        <taxon>Bacteria</taxon>
        <taxon>Bacillati</taxon>
        <taxon>Actinomycetota</taxon>
        <taxon>Actinomycetes</taxon>
        <taxon>Pseudonocardiales</taxon>
        <taxon>Pseudonocardiaceae</taxon>
        <taxon>Haloechinothrix</taxon>
    </lineage>
</organism>
<dbReference type="Pfam" id="PF02397">
    <property type="entry name" value="Bac_transf"/>
    <property type="match status" value="1"/>
</dbReference>
<feature type="transmembrane region" description="Helical" evidence="8">
    <location>
        <begin position="313"/>
        <end position="333"/>
    </location>
</feature>
<evidence type="ECO:0000256" key="8">
    <source>
        <dbReference type="SAM" id="Phobius"/>
    </source>
</evidence>
<feature type="transmembrane region" description="Helical" evidence="8">
    <location>
        <begin position="78"/>
        <end position="96"/>
    </location>
</feature>
<feature type="region of interest" description="Disordered" evidence="7">
    <location>
        <begin position="1"/>
        <end position="33"/>
    </location>
</feature>
<feature type="transmembrane region" description="Helical" evidence="8">
    <location>
        <begin position="136"/>
        <end position="156"/>
    </location>
</feature>
<dbReference type="NCBIfam" id="TIGR03025">
    <property type="entry name" value="EPS_sugtrans"/>
    <property type="match status" value="1"/>
</dbReference>
<feature type="transmembrane region" description="Helical" evidence="8">
    <location>
        <begin position="52"/>
        <end position="72"/>
    </location>
</feature>
<evidence type="ECO:0000256" key="2">
    <source>
        <dbReference type="ARBA" id="ARBA00006464"/>
    </source>
</evidence>
<protein>
    <submittedName>
        <fullName evidence="10">Sugar transferase</fullName>
    </submittedName>
</protein>
<evidence type="ECO:0000259" key="9">
    <source>
        <dbReference type="Pfam" id="PF02397"/>
    </source>
</evidence>
<evidence type="ECO:0000256" key="1">
    <source>
        <dbReference type="ARBA" id="ARBA00004141"/>
    </source>
</evidence>
<comment type="similarity">
    <text evidence="2">Belongs to the bacterial sugar transferase family.</text>
</comment>
<dbReference type="PANTHER" id="PTHR30576">
    <property type="entry name" value="COLANIC BIOSYNTHESIS UDP-GLUCOSE LIPID CARRIER TRANSFERASE"/>
    <property type="match status" value="1"/>
</dbReference>
<proteinExistence type="inferred from homology"/>
<keyword evidence="4 8" id="KW-0812">Transmembrane</keyword>
<evidence type="ECO:0000256" key="7">
    <source>
        <dbReference type="SAM" id="MobiDB-lite"/>
    </source>
</evidence>
<dbReference type="InterPro" id="IPR017475">
    <property type="entry name" value="EPS_sugar_tfrase"/>
</dbReference>
<keyword evidence="6 8" id="KW-0472">Membrane</keyword>
<reference evidence="10 11" key="1">
    <citation type="submission" date="2020-07" db="EMBL/GenBank/DDBJ databases">
        <title>Genome of Haloechinothrix sp.</title>
        <authorList>
            <person name="Tang S.-K."/>
            <person name="Yang L."/>
            <person name="Zhu W.-Y."/>
        </authorList>
    </citation>
    <scope>NUCLEOTIDE SEQUENCE [LARGE SCALE GENOMIC DNA]</scope>
    <source>
        <strain evidence="10 11">YIM 98757</strain>
    </source>
</reference>
<feature type="compositionally biased region" description="Polar residues" evidence="7">
    <location>
        <begin position="1"/>
        <end position="15"/>
    </location>
</feature>
<evidence type="ECO:0000256" key="3">
    <source>
        <dbReference type="ARBA" id="ARBA00022679"/>
    </source>
</evidence>
<dbReference type="EMBL" id="JACCKD010000003">
    <property type="protein sequence ID" value="MBA0126055.1"/>
    <property type="molecule type" value="Genomic_DNA"/>
</dbReference>
<dbReference type="Pfam" id="PF13727">
    <property type="entry name" value="CoA_binding_3"/>
    <property type="match status" value="1"/>
</dbReference>
<keyword evidence="3 10" id="KW-0808">Transferase</keyword>
<gene>
    <name evidence="10" type="ORF">H0B56_10920</name>
</gene>
<keyword evidence="5 8" id="KW-1133">Transmembrane helix</keyword>
<dbReference type="AlphaFoldDB" id="A0A838A918"/>